<keyword evidence="1" id="KW-0732">Signal</keyword>
<protein>
    <submittedName>
        <fullName evidence="2">Uncharacterized protein</fullName>
    </submittedName>
</protein>
<dbReference type="AlphaFoldDB" id="A0AAP0QFE8"/>
<accession>A0AAP0QFE8</accession>
<evidence type="ECO:0000313" key="2">
    <source>
        <dbReference type="EMBL" id="KAK9192717.1"/>
    </source>
</evidence>
<proteinExistence type="predicted"/>
<dbReference type="Proteomes" id="UP001428341">
    <property type="component" value="Unassembled WGS sequence"/>
</dbReference>
<feature type="chain" id="PRO_5043047053" evidence="1">
    <location>
        <begin position="30"/>
        <end position="57"/>
    </location>
</feature>
<comment type="caution">
    <text evidence="2">The sequence shown here is derived from an EMBL/GenBank/DDBJ whole genome shotgun (WGS) entry which is preliminary data.</text>
</comment>
<sequence length="57" mass="6065">MWKKSRSRAKVGIVWAMTSIACLSRGLSAGEGMHRPGDGTLRPHFTRVLPAGSVGEG</sequence>
<reference evidence="2 3" key="1">
    <citation type="submission" date="2024-05" db="EMBL/GenBank/DDBJ databases">
        <title>Haplotype-resolved chromosome-level genome assembly of Huyou (Citrus changshanensis).</title>
        <authorList>
            <person name="Miao C."/>
            <person name="Chen W."/>
            <person name="Wu Y."/>
            <person name="Wang L."/>
            <person name="Zhao S."/>
            <person name="Grierson D."/>
            <person name="Xu C."/>
            <person name="Chen K."/>
        </authorList>
    </citation>
    <scope>NUCLEOTIDE SEQUENCE [LARGE SCALE GENOMIC DNA]</scope>
    <source>
        <strain evidence="2">01-14</strain>
        <tissue evidence="2">Leaf</tissue>
    </source>
</reference>
<dbReference type="PROSITE" id="PS51257">
    <property type="entry name" value="PROKAR_LIPOPROTEIN"/>
    <property type="match status" value="1"/>
</dbReference>
<evidence type="ECO:0000256" key="1">
    <source>
        <dbReference type="SAM" id="SignalP"/>
    </source>
</evidence>
<dbReference type="EMBL" id="JBCGBO010000006">
    <property type="protein sequence ID" value="KAK9192717.1"/>
    <property type="molecule type" value="Genomic_DNA"/>
</dbReference>
<evidence type="ECO:0000313" key="3">
    <source>
        <dbReference type="Proteomes" id="UP001428341"/>
    </source>
</evidence>
<keyword evidence="3" id="KW-1185">Reference proteome</keyword>
<feature type="signal peptide" evidence="1">
    <location>
        <begin position="1"/>
        <end position="29"/>
    </location>
</feature>
<organism evidence="2 3">
    <name type="scientific">Citrus x changshan-huyou</name>
    <dbReference type="NCBI Taxonomy" id="2935761"/>
    <lineage>
        <taxon>Eukaryota</taxon>
        <taxon>Viridiplantae</taxon>
        <taxon>Streptophyta</taxon>
        <taxon>Embryophyta</taxon>
        <taxon>Tracheophyta</taxon>
        <taxon>Spermatophyta</taxon>
        <taxon>Magnoliopsida</taxon>
        <taxon>eudicotyledons</taxon>
        <taxon>Gunneridae</taxon>
        <taxon>Pentapetalae</taxon>
        <taxon>rosids</taxon>
        <taxon>malvids</taxon>
        <taxon>Sapindales</taxon>
        <taxon>Rutaceae</taxon>
        <taxon>Aurantioideae</taxon>
        <taxon>Citrus</taxon>
    </lineage>
</organism>
<name>A0AAP0QFE8_9ROSI</name>
<gene>
    <name evidence="2" type="ORF">WN944_003410</name>
</gene>